<sequence length="1044" mass="107851">MDVRVGRTLDSLAPVLVQAPLPRCADGTTLLYQLGYPQQAARAAGGATDNGAYGGTVGDGLPRHNFYEDHPTVDYLARVVVVTLHGGSNGKPIMVGPMEVLGTSLVETVWHRREATSGVHIRRRSLDGDPREVAEILSACSVKGTSVELATANELGGGVAGGEAAEGRACGGGLPAAGDLEAGSEDGGRGDPELDAVGEAALSSEVVLPDGSGYGEMPPAVVEAEAMATADAPAPPTRPPPAVPDSAHVEQAEGREESVCPSQEESSSVEQGAAEETGGKAGTPQGEREVVKEYARLALRQVEGGGMGFRAPSLLTALELELYRLQHTISAKERDAVLRARGVDPAFLDPNAYVATWKSEQLEQQAGMMRGNSSDRLDAGTGPSTGSPYVVGSSPAPKSSGLAATLIEAVAEGVGFQMESKPAAVRMVDRTGSGSSGQSWQPHPMVRTKEEVVLDHLRRMRQQQQEQAAASAAAMALNHLQELCRLPPGSAHKDAEPKEGTAEAEAECGAGDEARPGHDARVPAQRASLEVGHGASSAPGAAPLHERAPSIALFPHAGLLMSTPTCPQGPPAEALLVEGAGHPLGDWRAPAEVRSVEFTVVLPVASMVCGVALQAGALGLSSDEVPLVQVSAGTTLHNMKLVLTRAFGRHQNRERRPSGAESTDTSRSEECAASCDLDLGEPSEHMSECGSESGGDTPAGRSASGGGGSASRWSGGAGSGSSGGVAPYETLSLEFTAPVDASLVMVRLELPSTSPRQMGTHPGVLRVREEEEDTEGGWVSVSPPASDSQILGTSPVDAALCLGMQGAFRGAGSAAGDAAGTSNGGAVPPTAVGGGRLRLRSLRVYGHVKPLLPWQPVTERASERLLHARAREEGHGVSSVRGRITPTWEEVRCGGRVVEMGLPASIRSVSGFRVVAPLQPRPAEGETAPLCIRVGVQSEPWRAIEVQGATAACEATPPTKSPVPAGAVGETASVGGTTFVGEFMIPSSAEGTLLHFDFLHPVSGSIFVFELVGVSTLGRVDVGENDTSSLKDKIRLYQFVSAMK</sequence>
<dbReference type="Proteomes" id="UP001190700">
    <property type="component" value="Unassembled WGS sequence"/>
</dbReference>
<feature type="compositionally biased region" description="Basic and acidic residues" evidence="1">
    <location>
        <begin position="654"/>
        <end position="670"/>
    </location>
</feature>
<accession>A0AAE0CBQ1</accession>
<protein>
    <submittedName>
        <fullName evidence="4">Uncharacterized protein</fullName>
    </submittedName>
</protein>
<evidence type="ECO:0000313" key="5">
    <source>
        <dbReference type="Proteomes" id="UP001190700"/>
    </source>
</evidence>
<feature type="region of interest" description="Disordered" evidence="1">
    <location>
        <begin position="647"/>
        <end position="724"/>
    </location>
</feature>
<dbReference type="PANTHER" id="PTHR46817">
    <property type="entry name" value="PHOSPHOINOSITIDE PHOSPHATASE SAC9-RELATED"/>
    <property type="match status" value="1"/>
</dbReference>
<evidence type="ECO:0000256" key="1">
    <source>
        <dbReference type="SAM" id="MobiDB-lite"/>
    </source>
</evidence>
<feature type="compositionally biased region" description="Basic and acidic residues" evidence="1">
    <location>
        <begin position="491"/>
        <end position="501"/>
    </location>
</feature>
<comment type="caution">
    <text evidence="4">The sequence shown here is derived from an EMBL/GenBank/DDBJ whole genome shotgun (WGS) entry which is preliminary data.</text>
</comment>
<proteinExistence type="predicted"/>
<feature type="region of interest" description="Disordered" evidence="1">
    <location>
        <begin position="365"/>
        <end position="387"/>
    </location>
</feature>
<feature type="region of interest" description="Disordered" evidence="1">
    <location>
        <begin position="487"/>
        <end position="520"/>
    </location>
</feature>
<dbReference type="PANTHER" id="PTHR46817:SF1">
    <property type="entry name" value="SAC DOMAIN-CONTAINING PROTEIN"/>
    <property type="match status" value="1"/>
</dbReference>
<feature type="compositionally biased region" description="Gly residues" evidence="1">
    <location>
        <begin position="703"/>
        <end position="723"/>
    </location>
</feature>
<feature type="compositionally biased region" description="Polar residues" evidence="1">
    <location>
        <begin position="260"/>
        <end position="270"/>
    </location>
</feature>
<feature type="compositionally biased region" description="Pro residues" evidence="1">
    <location>
        <begin position="233"/>
        <end position="243"/>
    </location>
</feature>
<dbReference type="InterPro" id="IPR057553">
    <property type="entry name" value="SAC9_GBDL_2nd"/>
</dbReference>
<evidence type="ECO:0000259" key="2">
    <source>
        <dbReference type="Pfam" id="PF24789"/>
    </source>
</evidence>
<feature type="domain" description="SAC9 first GBDL" evidence="3">
    <location>
        <begin position="1"/>
        <end position="106"/>
    </location>
</feature>
<gene>
    <name evidence="4" type="ORF">CYMTET_39457</name>
</gene>
<dbReference type="Pfam" id="PF24790">
    <property type="entry name" value="SAC9_GBDL_1st"/>
    <property type="match status" value="1"/>
</dbReference>
<name>A0AAE0CBQ1_9CHLO</name>
<feature type="compositionally biased region" description="Basic and acidic residues" evidence="1">
    <location>
        <begin position="247"/>
        <end position="258"/>
    </location>
</feature>
<evidence type="ECO:0000313" key="4">
    <source>
        <dbReference type="EMBL" id="KAK3251195.1"/>
    </source>
</evidence>
<keyword evidence="5" id="KW-1185">Reference proteome</keyword>
<organism evidence="4 5">
    <name type="scientific">Cymbomonas tetramitiformis</name>
    <dbReference type="NCBI Taxonomy" id="36881"/>
    <lineage>
        <taxon>Eukaryota</taxon>
        <taxon>Viridiplantae</taxon>
        <taxon>Chlorophyta</taxon>
        <taxon>Pyramimonadophyceae</taxon>
        <taxon>Pyramimonadales</taxon>
        <taxon>Pyramimonadaceae</taxon>
        <taxon>Cymbomonas</taxon>
    </lineage>
</organism>
<dbReference type="EMBL" id="LGRX02026194">
    <property type="protein sequence ID" value="KAK3251195.1"/>
    <property type="molecule type" value="Genomic_DNA"/>
</dbReference>
<dbReference type="Pfam" id="PF24789">
    <property type="entry name" value="SAC9_GBDL_2nd"/>
    <property type="match status" value="1"/>
</dbReference>
<evidence type="ECO:0000259" key="3">
    <source>
        <dbReference type="Pfam" id="PF24790"/>
    </source>
</evidence>
<feature type="region of interest" description="Disordered" evidence="1">
    <location>
        <begin position="228"/>
        <end position="288"/>
    </location>
</feature>
<feature type="domain" description="SAC9 second GBDL" evidence="2">
    <location>
        <begin position="550"/>
        <end position="638"/>
    </location>
</feature>
<dbReference type="AlphaFoldDB" id="A0AAE0CBQ1"/>
<dbReference type="InterPro" id="IPR057555">
    <property type="entry name" value="SAC9_GBDL_1st"/>
</dbReference>
<reference evidence="4 5" key="1">
    <citation type="journal article" date="2015" name="Genome Biol. Evol.">
        <title>Comparative Genomics of a Bacterivorous Green Alga Reveals Evolutionary Causalities and Consequences of Phago-Mixotrophic Mode of Nutrition.</title>
        <authorList>
            <person name="Burns J.A."/>
            <person name="Paasch A."/>
            <person name="Narechania A."/>
            <person name="Kim E."/>
        </authorList>
    </citation>
    <scope>NUCLEOTIDE SEQUENCE [LARGE SCALE GENOMIC DNA]</scope>
    <source>
        <strain evidence="4 5">PLY_AMNH</strain>
    </source>
</reference>